<sequence length="39" mass="4372">MLRFIPIKASPFTTYIEPKQSKNYKTSDAHEVATTSAKA</sequence>
<protein>
    <submittedName>
        <fullName evidence="1">Uncharacterized protein</fullName>
    </submittedName>
</protein>
<dbReference type="AlphaFoldDB" id="A0A0A8ZFZ3"/>
<dbReference type="EMBL" id="GBRH01259561">
    <property type="protein sequence ID" value="JAD38334.1"/>
    <property type="molecule type" value="Transcribed_RNA"/>
</dbReference>
<reference evidence="1" key="2">
    <citation type="journal article" date="2015" name="Data Brief">
        <title>Shoot transcriptome of the giant reed, Arundo donax.</title>
        <authorList>
            <person name="Barrero R.A."/>
            <person name="Guerrero F.D."/>
            <person name="Moolhuijzen P."/>
            <person name="Goolsby J.A."/>
            <person name="Tidwell J."/>
            <person name="Bellgard S.E."/>
            <person name="Bellgard M.I."/>
        </authorList>
    </citation>
    <scope>NUCLEOTIDE SEQUENCE</scope>
    <source>
        <tissue evidence="1">Shoot tissue taken approximately 20 cm above the soil surface</tissue>
    </source>
</reference>
<organism evidence="1">
    <name type="scientific">Arundo donax</name>
    <name type="common">Giant reed</name>
    <name type="synonym">Donax arundinaceus</name>
    <dbReference type="NCBI Taxonomy" id="35708"/>
    <lineage>
        <taxon>Eukaryota</taxon>
        <taxon>Viridiplantae</taxon>
        <taxon>Streptophyta</taxon>
        <taxon>Embryophyta</taxon>
        <taxon>Tracheophyta</taxon>
        <taxon>Spermatophyta</taxon>
        <taxon>Magnoliopsida</taxon>
        <taxon>Liliopsida</taxon>
        <taxon>Poales</taxon>
        <taxon>Poaceae</taxon>
        <taxon>PACMAD clade</taxon>
        <taxon>Arundinoideae</taxon>
        <taxon>Arundineae</taxon>
        <taxon>Arundo</taxon>
    </lineage>
</organism>
<name>A0A0A8ZFZ3_ARUDO</name>
<proteinExistence type="predicted"/>
<evidence type="ECO:0000313" key="1">
    <source>
        <dbReference type="EMBL" id="JAD38334.1"/>
    </source>
</evidence>
<accession>A0A0A8ZFZ3</accession>
<reference evidence="1" key="1">
    <citation type="submission" date="2014-09" db="EMBL/GenBank/DDBJ databases">
        <authorList>
            <person name="Magalhaes I.L.F."/>
            <person name="Oliveira U."/>
            <person name="Santos F.R."/>
            <person name="Vidigal T.H.D.A."/>
            <person name="Brescovit A.D."/>
            <person name="Santos A.J."/>
        </authorList>
    </citation>
    <scope>NUCLEOTIDE SEQUENCE</scope>
    <source>
        <tissue evidence="1">Shoot tissue taken approximately 20 cm above the soil surface</tissue>
    </source>
</reference>